<feature type="region of interest" description="Disordered" evidence="1">
    <location>
        <begin position="246"/>
        <end position="270"/>
    </location>
</feature>
<dbReference type="Proteomes" id="UP001189429">
    <property type="component" value="Unassembled WGS sequence"/>
</dbReference>
<organism evidence="3 4">
    <name type="scientific">Prorocentrum cordatum</name>
    <dbReference type="NCBI Taxonomy" id="2364126"/>
    <lineage>
        <taxon>Eukaryota</taxon>
        <taxon>Sar</taxon>
        <taxon>Alveolata</taxon>
        <taxon>Dinophyceae</taxon>
        <taxon>Prorocentrales</taxon>
        <taxon>Prorocentraceae</taxon>
        <taxon>Prorocentrum</taxon>
    </lineage>
</organism>
<sequence length="554" mass="57946">MPCPPGCVAAEGKRPPDPRSRWLGVGCARVTYRRSSAARVSHLAEAGADGGTRPWAAPGSWMCSPRGQSSSVDLFREGSSGAAELVRAAQGTNAVMTWLIRVLGVLFAVFGVRLSLYPVEALAQALDGTLSWFRSVPIAGPMLDFAGDVIRGAVGCAVSLIALGIAVPASLAVITVMQGGREIRVFLPGCLDLVGVDTVVRGISWPLLEDDVPEGRGAPALPQKQAPPEAFGATLAAGLISDLGLARPAPEAPPARKIPPANRKTCESKAPWAATAELGPAAVLELRGGGQQREEEDGDVSAEHCEETDDSLRPPGQAGAPATCPEAVLPSVRSRAAPSGSTAAGAAAAPSGSALATQGAGGAHTEHRAVLQQGGNHDPGPGVLDRASRMARAGQQRPTSMGMPTVVHGATRAHRHTLARRPHLHCHQVSAGAARHAEARAAVEARRAGGGLLRDVTIWWRACAPLCPEVVSYTCRTPMGPERSANPLHIIHAIERLPFYLQGLSVSSGFGRAVSSIQRRASKKSSSVRAFRARKEWGVPRLSFRCRGTRTFRN</sequence>
<keyword evidence="2" id="KW-1133">Transmembrane helix</keyword>
<evidence type="ECO:0000313" key="4">
    <source>
        <dbReference type="Proteomes" id="UP001189429"/>
    </source>
</evidence>
<evidence type="ECO:0000256" key="1">
    <source>
        <dbReference type="SAM" id="MobiDB-lite"/>
    </source>
</evidence>
<proteinExistence type="predicted"/>
<feature type="transmembrane region" description="Helical" evidence="2">
    <location>
        <begin position="149"/>
        <end position="174"/>
    </location>
</feature>
<comment type="caution">
    <text evidence="3">The sequence shown here is derived from an EMBL/GenBank/DDBJ whole genome shotgun (WGS) entry which is preliminary data.</text>
</comment>
<name>A0ABN9WLN9_9DINO</name>
<feature type="compositionally biased region" description="Low complexity" evidence="1">
    <location>
        <begin position="333"/>
        <end position="357"/>
    </location>
</feature>
<dbReference type="Pfam" id="PF07787">
    <property type="entry name" value="TMEM43"/>
    <property type="match status" value="1"/>
</dbReference>
<evidence type="ECO:0000256" key="2">
    <source>
        <dbReference type="SAM" id="Phobius"/>
    </source>
</evidence>
<feature type="transmembrane region" description="Helical" evidence="2">
    <location>
        <begin position="98"/>
        <end position="116"/>
    </location>
</feature>
<reference evidence="3" key="1">
    <citation type="submission" date="2023-10" db="EMBL/GenBank/DDBJ databases">
        <authorList>
            <person name="Chen Y."/>
            <person name="Shah S."/>
            <person name="Dougan E. K."/>
            <person name="Thang M."/>
            <person name="Chan C."/>
        </authorList>
    </citation>
    <scope>NUCLEOTIDE SEQUENCE [LARGE SCALE GENOMIC DNA]</scope>
</reference>
<evidence type="ECO:0000313" key="3">
    <source>
        <dbReference type="EMBL" id="CAK0887501.1"/>
    </source>
</evidence>
<gene>
    <name evidence="3" type="ORF">PCOR1329_LOCUS68536</name>
</gene>
<protein>
    <submittedName>
        <fullName evidence="3">Uncharacterized protein</fullName>
    </submittedName>
</protein>
<dbReference type="InterPro" id="IPR012430">
    <property type="entry name" value="TMEM43_fam"/>
</dbReference>
<keyword evidence="4" id="KW-1185">Reference proteome</keyword>
<keyword evidence="2" id="KW-0472">Membrane</keyword>
<accession>A0ABN9WLN9</accession>
<keyword evidence="2" id="KW-0812">Transmembrane</keyword>
<feature type="region of interest" description="Disordered" evidence="1">
    <location>
        <begin position="288"/>
        <end position="404"/>
    </location>
</feature>
<dbReference type="EMBL" id="CAUYUJ010018948">
    <property type="protein sequence ID" value="CAK0887501.1"/>
    <property type="molecule type" value="Genomic_DNA"/>
</dbReference>